<keyword evidence="4" id="KW-0999">Mitochondrion inner membrane</keyword>
<organism evidence="13 14">
    <name type="scientific">Mycena citricolor</name>
    <dbReference type="NCBI Taxonomy" id="2018698"/>
    <lineage>
        <taxon>Eukaryota</taxon>
        <taxon>Fungi</taxon>
        <taxon>Dikarya</taxon>
        <taxon>Basidiomycota</taxon>
        <taxon>Agaricomycotina</taxon>
        <taxon>Agaricomycetes</taxon>
        <taxon>Agaricomycetidae</taxon>
        <taxon>Agaricales</taxon>
        <taxon>Marasmiineae</taxon>
        <taxon>Mycenaceae</taxon>
        <taxon>Mycena</taxon>
    </lineage>
</organism>
<feature type="compositionally biased region" description="Basic residues" evidence="10">
    <location>
        <begin position="454"/>
        <end position="464"/>
    </location>
</feature>
<proteinExistence type="inferred from homology"/>
<dbReference type="EMBL" id="CAVNYO010000169">
    <property type="protein sequence ID" value="CAK5271203.1"/>
    <property type="molecule type" value="Genomic_DNA"/>
</dbReference>
<evidence type="ECO:0000256" key="2">
    <source>
        <dbReference type="ARBA" id="ARBA00009877"/>
    </source>
</evidence>
<evidence type="ECO:0000256" key="4">
    <source>
        <dbReference type="ARBA" id="ARBA00022792"/>
    </source>
</evidence>
<evidence type="ECO:0000313" key="14">
    <source>
        <dbReference type="Proteomes" id="UP001295794"/>
    </source>
</evidence>
<evidence type="ECO:0000256" key="5">
    <source>
        <dbReference type="ARBA" id="ARBA00022946"/>
    </source>
</evidence>
<evidence type="ECO:0000259" key="12">
    <source>
        <dbReference type="Pfam" id="PF02096"/>
    </source>
</evidence>
<accession>A0AAD2HAH8</accession>
<feature type="domain" description="Membrane insertase YidC/Oxa/ALB C-terminal" evidence="12">
    <location>
        <begin position="172"/>
        <end position="364"/>
    </location>
</feature>
<dbReference type="AlphaFoldDB" id="A0AAD2HAH8"/>
<feature type="transmembrane region" description="Helical" evidence="11">
    <location>
        <begin position="294"/>
        <end position="312"/>
    </location>
</feature>
<feature type="compositionally biased region" description="Polar residues" evidence="10">
    <location>
        <begin position="432"/>
        <end position="442"/>
    </location>
</feature>
<keyword evidence="3 9" id="KW-0812">Transmembrane</keyword>
<gene>
    <name evidence="13" type="ORF">MYCIT1_LOCUS16103</name>
</gene>
<dbReference type="CDD" id="cd20069">
    <property type="entry name" value="5TM_Oxa1-like"/>
    <property type="match status" value="1"/>
</dbReference>
<dbReference type="GO" id="GO:0005743">
    <property type="term" value="C:mitochondrial inner membrane"/>
    <property type="evidence" value="ECO:0007669"/>
    <property type="project" value="UniProtKB-SubCell"/>
</dbReference>
<evidence type="ECO:0000256" key="6">
    <source>
        <dbReference type="ARBA" id="ARBA00022989"/>
    </source>
</evidence>
<name>A0AAD2HAH8_9AGAR</name>
<comment type="caution">
    <text evidence="13">The sequence shown here is derived from an EMBL/GenBank/DDBJ whole genome shotgun (WGS) entry which is preliminary data.</text>
</comment>
<feature type="transmembrane region" description="Helical" evidence="11">
    <location>
        <begin position="172"/>
        <end position="193"/>
    </location>
</feature>
<keyword evidence="8 11" id="KW-0472">Membrane</keyword>
<evidence type="ECO:0000256" key="9">
    <source>
        <dbReference type="RuleBase" id="RU003945"/>
    </source>
</evidence>
<feature type="transmembrane region" description="Helical" evidence="11">
    <location>
        <begin position="332"/>
        <end position="354"/>
    </location>
</feature>
<comment type="subcellular location">
    <subcellularLocation>
        <location evidence="9">Membrane</location>
        <topology evidence="9">Multi-pass membrane protein</topology>
    </subcellularLocation>
    <subcellularLocation>
        <location evidence="1">Mitochondrion inner membrane</location>
        <topology evidence="1">Multi-pass membrane protein</topology>
    </subcellularLocation>
</comment>
<evidence type="ECO:0000313" key="13">
    <source>
        <dbReference type="EMBL" id="CAK5271203.1"/>
    </source>
</evidence>
<evidence type="ECO:0000256" key="1">
    <source>
        <dbReference type="ARBA" id="ARBA00004448"/>
    </source>
</evidence>
<dbReference type="PANTHER" id="PTHR12428:SF66">
    <property type="entry name" value="MITOCHONDRIAL INNER MEMBRANE PROTEIN OXA1L"/>
    <property type="match status" value="1"/>
</dbReference>
<feature type="compositionally biased region" description="Pro residues" evidence="10">
    <location>
        <begin position="417"/>
        <end position="429"/>
    </location>
</feature>
<dbReference type="GO" id="GO:0032979">
    <property type="term" value="P:protein insertion into mitochondrial inner membrane from matrix"/>
    <property type="evidence" value="ECO:0007669"/>
    <property type="project" value="TreeGrafter"/>
</dbReference>
<evidence type="ECO:0000256" key="10">
    <source>
        <dbReference type="SAM" id="MobiDB-lite"/>
    </source>
</evidence>
<keyword evidence="7" id="KW-0496">Mitochondrion</keyword>
<dbReference type="InterPro" id="IPR028055">
    <property type="entry name" value="YidC/Oxa/ALB_C"/>
</dbReference>
<dbReference type="GO" id="GO:0032977">
    <property type="term" value="F:membrane insertase activity"/>
    <property type="evidence" value="ECO:0007669"/>
    <property type="project" value="InterPro"/>
</dbReference>
<evidence type="ECO:0000256" key="3">
    <source>
        <dbReference type="ARBA" id="ARBA00022692"/>
    </source>
</evidence>
<dbReference type="Pfam" id="PF02096">
    <property type="entry name" value="60KD_IMP"/>
    <property type="match status" value="1"/>
</dbReference>
<dbReference type="InterPro" id="IPR001708">
    <property type="entry name" value="YidC/ALB3/OXA1/COX18"/>
</dbReference>
<dbReference type="Proteomes" id="UP001295794">
    <property type="component" value="Unassembled WGS sequence"/>
</dbReference>
<comment type="similarity">
    <text evidence="2 9">Belongs to the OXA1/ALB3/YidC family.</text>
</comment>
<dbReference type="PANTHER" id="PTHR12428">
    <property type="entry name" value="OXA1"/>
    <property type="match status" value="1"/>
</dbReference>
<keyword evidence="6 11" id="KW-1133">Transmembrane helix</keyword>
<evidence type="ECO:0000256" key="11">
    <source>
        <dbReference type="SAM" id="Phobius"/>
    </source>
</evidence>
<protein>
    <recommendedName>
        <fullName evidence="12">Membrane insertase YidC/Oxa/ALB C-terminal domain-containing protein</fullName>
    </recommendedName>
</protein>
<sequence>MLAASVGLFRGQTMRAASLRPSVLPVSRALRSGPAPWFAHLVGVLIIPNSCAFQCPLQPSISFSLHEHTFQAFCESIPTARAVRSFHPKLQPPFRRQSTRWNSSVASEAAASTPSPGLIPIDQLTPELADVVAAVPPLQHGDFAALGLCHWTPPGLVQYSTELMHLATGFNWFWTIVATTVFWRLVIFPLIAISQKHSSRMRTIQPQLDVIMAKVTEARATGDTLAMQKASQAGAKLRASVGASLFGLSAGLFQLPVSIGMFFGFKRMCELPVPQLTDSGMPFLTDLTTADPTHILPIAVVGAGNIMIMMSARDIDMVANPRMGHIMNGLRLLSMVSLVWFLNLPSGLLLSMLVTSCSIMLQNRLLRVDPFRKLLGLPPWCPPVGGVGKLPTLLETAKFVSGSDGAATAPAVAPKAYMPPPRPVTPTPIPRASSSQPASSLFETPVAPAPTPRAKARKAKRKST</sequence>
<feature type="transmembrane region" description="Helical" evidence="11">
    <location>
        <begin position="245"/>
        <end position="265"/>
    </location>
</feature>
<reference evidence="13" key="1">
    <citation type="submission" date="2023-11" db="EMBL/GenBank/DDBJ databases">
        <authorList>
            <person name="De Vega J J."/>
            <person name="De Vega J J."/>
        </authorList>
    </citation>
    <scope>NUCLEOTIDE SEQUENCE</scope>
</reference>
<evidence type="ECO:0000256" key="7">
    <source>
        <dbReference type="ARBA" id="ARBA00023128"/>
    </source>
</evidence>
<feature type="region of interest" description="Disordered" evidence="10">
    <location>
        <begin position="410"/>
        <end position="464"/>
    </location>
</feature>
<evidence type="ECO:0000256" key="8">
    <source>
        <dbReference type="ARBA" id="ARBA00023136"/>
    </source>
</evidence>
<keyword evidence="5" id="KW-0809">Transit peptide</keyword>
<keyword evidence="14" id="KW-1185">Reference proteome</keyword>